<dbReference type="Gene3D" id="1.10.150.130">
    <property type="match status" value="1"/>
</dbReference>
<evidence type="ECO:0000313" key="4">
    <source>
        <dbReference type="EMBL" id="ELZ53483.1"/>
    </source>
</evidence>
<dbReference type="AlphaFoldDB" id="M0F2C5"/>
<evidence type="ECO:0000259" key="3">
    <source>
        <dbReference type="PROSITE" id="PS51900"/>
    </source>
</evidence>
<dbReference type="EMBL" id="AOJO01000059">
    <property type="protein sequence ID" value="ELZ53483.1"/>
    <property type="molecule type" value="Genomic_DNA"/>
</dbReference>
<evidence type="ECO:0000313" key="5">
    <source>
        <dbReference type="Proteomes" id="UP000011689"/>
    </source>
</evidence>
<gene>
    <name evidence="4" type="ORF">C467_13083</name>
</gene>
<feature type="domain" description="Core-binding (CB)" evidence="3">
    <location>
        <begin position="24"/>
        <end position="116"/>
    </location>
</feature>
<sequence length="218" mass="25679">MTRIPTVTQPIQDRLSPRKLADYKDYKQKLIRWLSKRGKNPERRKGYADGTIRNVTYHVDRFYRWKWDREEAYTIGILPEEADEYLDSLLLSEKDYSDTYVHTAQKSLKRVFKFWNYERGKNLDYDSEFSFSVSQNEPRDYLTREERQAIREASLEYGSVPAATSVSGEEYDRWTAYLAQRFEKPKEAITDADFVRANGWKIPSLVGTSLDTGLRPMG</sequence>
<proteinExistence type="predicted"/>
<protein>
    <submittedName>
        <fullName evidence="4">XerC/D-like integrase</fullName>
    </submittedName>
</protein>
<dbReference type="InterPro" id="IPR044068">
    <property type="entry name" value="CB"/>
</dbReference>
<reference evidence="4 5" key="1">
    <citation type="journal article" date="2014" name="PLoS Genet.">
        <title>Phylogenetically driven sequencing of extremely halophilic archaea reveals strategies for static and dynamic osmo-response.</title>
        <authorList>
            <person name="Becker E.A."/>
            <person name="Seitzer P.M."/>
            <person name="Tritt A."/>
            <person name="Larsen D."/>
            <person name="Krusor M."/>
            <person name="Yao A.I."/>
            <person name="Wu D."/>
            <person name="Madern D."/>
            <person name="Eisen J.A."/>
            <person name="Darling A.E."/>
            <person name="Facciotti M.T."/>
        </authorList>
    </citation>
    <scope>NUCLEOTIDE SEQUENCE [LARGE SCALE GENOMIC DNA]</scope>
    <source>
        <strain evidence="4 5">ATCC 700873</strain>
    </source>
</reference>
<dbReference type="Proteomes" id="UP000011689">
    <property type="component" value="Unassembled WGS sequence"/>
</dbReference>
<dbReference type="GO" id="GO:0003677">
    <property type="term" value="F:DNA binding"/>
    <property type="evidence" value="ECO:0007669"/>
    <property type="project" value="UniProtKB-UniRule"/>
</dbReference>
<keyword evidence="1 2" id="KW-0238">DNA-binding</keyword>
<name>M0F2C5_9EURY</name>
<dbReference type="RefSeq" id="WP_008586050.1">
    <property type="nucleotide sequence ID" value="NZ_AOJO01000059.1"/>
</dbReference>
<organism evidence="4 5">
    <name type="scientific">Halorubrum hochstenium ATCC 700873</name>
    <dbReference type="NCBI Taxonomy" id="1227481"/>
    <lineage>
        <taxon>Archaea</taxon>
        <taxon>Methanobacteriati</taxon>
        <taxon>Methanobacteriota</taxon>
        <taxon>Stenosarchaea group</taxon>
        <taxon>Halobacteria</taxon>
        <taxon>Halobacteriales</taxon>
        <taxon>Haloferacaceae</taxon>
        <taxon>Halorubrum</taxon>
    </lineage>
</organism>
<dbReference type="InterPro" id="IPR010998">
    <property type="entry name" value="Integrase_recombinase_N"/>
</dbReference>
<keyword evidence="5" id="KW-1185">Reference proteome</keyword>
<dbReference type="PROSITE" id="PS51900">
    <property type="entry name" value="CB"/>
    <property type="match status" value="1"/>
</dbReference>
<evidence type="ECO:0000256" key="1">
    <source>
        <dbReference type="ARBA" id="ARBA00023125"/>
    </source>
</evidence>
<accession>M0F2C5</accession>
<comment type="caution">
    <text evidence="4">The sequence shown here is derived from an EMBL/GenBank/DDBJ whole genome shotgun (WGS) entry which is preliminary data.</text>
</comment>
<evidence type="ECO:0000256" key="2">
    <source>
        <dbReference type="PROSITE-ProRule" id="PRU01248"/>
    </source>
</evidence>